<feature type="compositionally biased region" description="Basic and acidic residues" evidence="1">
    <location>
        <begin position="271"/>
        <end position="300"/>
    </location>
</feature>
<dbReference type="EnsemblMetazoa" id="XM_020004630.1">
    <property type="protein sequence ID" value="XP_019860189.1"/>
    <property type="gene ID" value="LOC109588461"/>
</dbReference>
<feature type="region of interest" description="Disordered" evidence="1">
    <location>
        <begin position="245"/>
        <end position="300"/>
    </location>
</feature>
<evidence type="ECO:0008006" key="4">
    <source>
        <dbReference type="Google" id="ProtNLM"/>
    </source>
</evidence>
<organism evidence="2 3">
    <name type="scientific">Amphimedon queenslandica</name>
    <name type="common">Sponge</name>
    <dbReference type="NCBI Taxonomy" id="400682"/>
    <lineage>
        <taxon>Eukaryota</taxon>
        <taxon>Metazoa</taxon>
        <taxon>Porifera</taxon>
        <taxon>Demospongiae</taxon>
        <taxon>Heteroscleromorpha</taxon>
        <taxon>Haplosclerida</taxon>
        <taxon>Niphatidae</taxon>
        <taxon>Amphimedon</taxon>
    </lineage>
</organism>
<evidence type="ECO:0000256" key="1">
    <source>
        <dbReference type="SAM" id="MobiDB-lite"/>
    </source>
</evidence>
<reference evidence="3" key="1">
    <citation type="journal article" date="2010" name="Nature">
        <title>The Amphimedon queenslandica genome and the evolution of animal complexity.</title>
        <authorList>
            <person name="Srivastava M."/>
            <person name="Simakov O."/>
            <person name="Chapman J."/>
            <person name="Fahey B."/>
            <person name="Gauthier M.E."/>
            <person name="Mitros T."/>
            <person name="Richards G.S."/>
            <person name="Conaco C."/>
            <person name="Dacre M."/>
            <person name="Hellsten U."/>
            <person name="Larroux C."/>
            <person name="Putnam N.H."/>
            <person name="Stanke M."/>
            <person name="Adamska M."/>
            <person name="Darling A."/>
            <person name="Degnan S.M."/>
            <person name="Oakley T.H."/>
            <person name="Plachetzki D.C."/>
            <person name="Zhai Y."/>
            <person name="Adamski M."/>
            <person name="Calcino A."/>
            <person name="Cummins S.F."/>
            <person name="Goodstein D.M."/>
            <person name="Harris C."/>
            <person name="Jackson D.J."/>
            <person name="Leys S.P."/>
            <person name="Shu S."/>
            <person name="Woodcroft B.J."/>
            <person name="Vervoort M."/>
            <person name="Kosik K.S."/>
            <person name="Manning G."/>
            <person name="Degnan B.M."/>
            <person name="Rokhsar D.S."/>
        </authorList>
    </citation>
    <scope>NUCLEOTIDE SEQUENCE [LARGE SCALE GENOMIC DNA]</scope>
</reference>
<keyword evidence="3" id="KW-1185">Reference proteome</keyword>
<sequence>MIEGHPSVPNVSNRAAVGNTQGPTTGRELNMATVMMIFHSSAHHYMLIGNGLGVKVADLIGMQDNLNTKLHLVFKRWFDADKDVSWDTLIQLCDDYPDILGIAKSELLKYIGLIQDTSVSDDPSLASHSASSFSTSPDSFVKRELTLSDHGTIMGLIDKDIASKYKKLAVEFCIPQGTINTIAYNNRNNSAWHGLNDVVADWLRGNTEVYDEGRKANVRWLYDAVRAVNKTLGTKIAKEFVIPEQSDQSTQKDKGGLGHLATSTGIEETDSEKPLDSTEGSKSDDQKETTVDFENLKKSG</sequence>
<dbReference type="RefSeq" id="XP_019860189.1">
    <property type="nucleotide sequence ID" value="XM_020004630.1"/>
</dbReference>
<proteinExistence type="predicted"/>
<name>A0AAN0JTM8_AMPQE</name>
<dbReference type="Proteomes" id="UP000007879">
    <property type="component" value="Unassembled WGS sequence"/>
</dbReference>
<dbReference type="GeneID" id="109588461"/>
<feature type="region of interest" description="Disordered" evidence="1">
    <location>
        <begin position="1"/>
        <end position="24"/>
    </location>
</feature>
<evidence type="ECO:0000313" key="3">
    <source>
        <dbReference type="Proteomes" id="UP000007879"/>
    </source>
</evidence>
<reference evidence="2" key="2">
    <citation type="submission" date="2024-06" db="UniProtKB">
        <authorList>
            <consortium name="EnsemblMetazoa"/>
        </authorList>
    </citation>
    <scope>IDENTIFICATION</scope>
</reference>
<protein>
    <recommendedName>
        <fullName evidence="4">Death domain-containing protein</fullName>
    </recommendedName>
</protein>
<dbReference type="KEGG" id="aqu:109588461"/>
<evidence type="ECO:0000313" key="2">
    <source>
        <dbReference type="EnsemblMetazoa" id="XP_019860189.1"/>
    </source>
</evidence>
<feature type="compositionally biased region" description="Polar residues" evidence="1">
    <location>
        <begin position="9"/>
        <end position="24"/>
    </location>
</feature>
<dbReference type="AlphaFoldDB" id="A0AAN0JTM8"/>
<accession>A0AAN0JTM8</accession>